<evidence type="ECO:0000313" key="6">
    <source>
        <dbReference type="EMBL" id="TQD85713.1"/>
    </source>
</evidence>
<feature type="domain" description="S1 motif" evidence="5">
    <location>
        <begin position="39"/>
        <end position="122"/>
    </location>
</feature>
<dbReference type="Pfam" id="PF24685">
    <property type="entry name" value="OB_RRP5_4th"/>
    <property type="match status" value="1"/>
</dbReference>
<dbReference type="GO" id="GO:0032040">
    <property type="term" value="C:small-subunit processome"/>
    <property type="evidence" value="ECO:0007669"/>
    <property type="project" value="TreeGrafter"/>
</dbReference>
<dbReference type="CDD" id="cd05694">
    <property type="entry name" value="S1_Rrp5_repeat_hs2_sc2"/>
    <property type="match status" value="1"/>
</dbReference>
<dbReference type="InterPro" id="IPR045209">
    <property type="entry name" value="Rrp5"/>
</dbReference>
<dbReference type="InterPro" id="IPR057302">
    <property type="entry name" value="Rrp5_S1"/>
</dbReference>
<evidence type="ECO:0000256" key="2">
    <source>
        <dbReference type="ARBA" id="ARBA00022552"/>
    </source>
</evidence>
<evidence type="ECO:0000256" key="4">
    <source>
        <dbReference type="ARBA" id="ARBA00023242"/>
    </source>
</evidence>
<dbReference type="Proteomes" id="UP000315295">
    <property type="component" value="Unassembled WGS sequence"/>
</dbReference>
<feature type="domain" description="S1 motif" evidence="5">
    <location>
        <begin position="742"/>
        <end position="813"/>
    </location>
</feature>
<feature type="domain" description="S1 motif" evidence="5">
    <location>
        <begin position="955"/>
        <end position="1024"/>
    </location>
</feature>
<keyword evidence="4" id="KW-0539">Nucleus</keyword>
<reference evidence="6 7" key="1">
    <citation type="journal article" date="2019" name="G3 (Bethesda)">
        <title>Sequencing of a Wild Apple (Malus baccata) Genome Unravels the Differences Between Cultivated and Wild Apple Species Regarding Disease Resistance and Cold Tolerance.</title>
        <authorList>
            <person name="Chen X."/>
        </authorList>
    </citation>
    <scope>NUCLEOTIDE SEQUENCE [LARGE SCALE GENOMIC DNA]</scope>
    <source>
        <strain evidence="7">cv. Shandingzi</strain>
        <tissue evidence="6">Leaves</tissue>
    </source>
</reference>
<dbReference type="Gene3D" id="1.25.40.10">
    <property type="entry name" value="Tetratricopeptide repeat domain"/>
    <property type="match status" value="1"/>
</dbReference>
<evidence type="ECO:0000256" key="1">
    <source>
        <dbReference type="ARBA" id="ARBA00004604"/>
    </source>
</evidence>
<evidence type="ECO:0000313" key="7">
    <source>
        <dbReference type="Proteomes" id="UP000315295"/>
    </source>
</evidence>
<dbReference type="InterPro" id="IPR012340">
    <property type="entry name" value="NA-bd_OB-fold"/>
</dbReference>
<comment type="caution">
    <text evidence="6">The sequence shown here is derived from an EMBL/GenBank/DDBJ whole genome shotgun (WGS) entry which is preliminary data.</text>
</comment>
<dbReference type="FunFam" id="1.25.40.10:FF:000065">
    <property type="entry name" value="Programmed cell death 11"/>
    <property type="match status" value="1"/>
</dbReference>
<gene>
    <name evidence="6" type="ORF">C1H46_028765</name>
</gene>
<dbReference type="InterPro" id="IPR011990">
    <property type="entry name" value="TPR-like_helical_dom_sf"/>
</dbReference>
<keyword evidence="2" id="KW-0698">rRNA processing</keyword>
<feature type="domain" description="S1 motif" evidence="5">
    <location>
        <begin position="847"/>
        <end position="921"/>
    </location>
</feature>
<keyword evidence="3" id="KW-0677">Repeat</keyword>
<dbReference type="Pfam" id="PF00575">
    <property type="entry name" value="S1"/>
    <property type="match status" value="2"/>
</dbReference>
<sequence length="1495" mass="168062">MQKKSVVTEDDLRSLFGDGISGNLPKYANKITIKNISVGMKVWGVVSEVNEKDLVISLPGGLRGLVRASEAFDPVLDNENKAVADSLLPSVFHTGQLVSCIVLKLDEDNKEKKNRKIWLSLHLSLLHKGFTLESVQEGMVLTAYVKSIEDHGYILHFGLSSFTGFLPKHRESDSKEIQVKTGQLLQGVVESVDKIRKVVYLISDQETVSKSVTKDLKGISIDLLVPGMMVNARLLSTLENGVMLSFITYFTGTVNARILFIDPSTRAVGLTLNPHLVHSKAPTSSVKIGDICDASKVVWVDRGLGLLLEIPSTPVPTPAYYVYISDVAEEDARKLEKKFKQGSRVRVRILGFRHLEGLATGTLKGYICNLIETGYFVRFLGRLTGFSPRHKAMDDHKTDLSETYFIGQSVRSNVNSETGRITLSLKQLSCSSTDSSFIQEYFMFEEKIATLQLLDSEESKSNWLEGFTLGTVVEGKVQEVKDIGVVISFEQYNDVFGFITHYQLGVTVVETGSSIHAVVLDVAKAEHLVDLSMKEEFTNKLKENSNKKSHKKKRKSEALDDLEVHQTVNAVVEMVKENYLVLSIPKYNYAVGYASISDYNTQKVLQKQFLNGQREVAFTLKSISESETSSSKRAKKKSNYKVGSMVEAEITAVKPLELRLKFGIGFHGRVHITEVNDELLEDPFNKFRIGQTVTAKIIGKTNYSDKNKKSYQWDLSLKPTMLAGSCEIGENIINEDLDFSTGQCVSGYVYKVDGEWVWLTISRSVRAQLFILDSACEPGELKGFQKRFHLGNAVSGYVLSVNREKKLLRLVLHPFSPISDKTVDHEVSKADDPHIINENITAHIREGHVIGGRIIKKLPGVSGLTVQIGPHIHGRVHYTELSDSWESDPLSGYHEGQFVKCKVLELICSVKGTFHIDLSLRASEVGGLGSESVEPQDDKQTQTKRVEKIEDLNPNMVVQGYVKNVTPKGCFILLSRKLDAKILVSNLSDGYVQDLEKEFPVGKLVTGRVSSVEPLSKRVEVTLKSLNASSVPQFGSNNLDSLHVGDIISGRVKRMESYGLFITIDNTNMVGLCHMSELSEDKVDNIETKYETGERVTAKVLKKKSGQREASSFSWDEGCLYQANNDLETPSEQDPDETIVENGLTDVTMSEICPESNSFFTQDMDVDSKNAESQFFAQAESRAFVPPLEVTLDDIDQWNGEDKENLDVDTVNEKKMQPTKKIAKEEREHEIRSAEERLLANDIPRTNEEYEKLVRTSPNSNFVWIKYMQFVLSTTNVEKARSIAESSTDYLFSVKGFGNIKLDKETEKEKLNGSPPEEAVRKVFQRAVQCNDSRMVHLALLGLYERTEQHRLAEELLNKMTKKFKTSCKDGIQDVISRAEKVLPKHKLIKFNSQTAILEFKCGEPERWRSMFENILQNNPKRTDLWSVYLDQEIRLGNSDLIHALFERATSLSLPAKKMKFLFKKYLAYEKSRGDEEKIEYVKRKAMEYVENTVA</sequence>
<organism evidence="6 7">
    <name type="scientific">Malus baccata</name>
    <name type="common">Siberian crab apple</name>
    <name type="synonym">Pyrus baccata</name>
    <dbReference type="NCBI Taxonomy" id="106549"/>
    <lineage>
        <taxon>Eukaryota</taxon>
        <taxon>Viridiplantae</taxon>
        <taxon>Streptophyta</taxon>
        <taxon>Embryophyta</taxon>
        <taxon>Tracheophyta</taxon>
        <taxon>Spermatophyta</taxon>
        <taxon>Magnoliopsida</taxon>
        <taxon>eudicotyledons</taxon>
        <taxon>Gunneridae</taxon>
        <taxon>Pentapetalae</taxon>
        <taxon>rosids</taxon>
        <taxon>fabids</taxon>
        <taxon>Rosales</taxon>
        <taxon>Rosaceae</taxon>
        <taxon>Amygdaloideae</taxon>
        <taxon>Maleae</taxon>
        <taxon>Malus</taxon>
    </lineage>
</organism>
<dbReference type="InterPro" id="IPR057300">
    <property type="entry name" value="OB_Rrp5"/>
</dbReference>
<comment type="subcellular location">
    <subcellularLocation>
        <location evidence="1">Nucleus</location>
        <location evidence="1">Nucleolus</location>
    </subcellularLocation>
</comment>
<evidence type="ECO:0000256" key="3">
    <source>
        <dbReference type="ARBA" id="ARBA00022737"/>
    </source>
</evidence>
<dbReference type="STRING" id="106549.A0A540LGW4"/>
<feature type="domain" description="S1 motif" evidence="5">
    <location>
        <begin position="138"/>
        <end position="204"/>
    </location>
</feature>
<dbReference type="SUPFAM" id="SSF48452">
    <property type="entry name" value="TPR-like"/>
    <property type="match status" value="1"/>
</dbReference>
<dbReference type="SMART" id="SM00316">
    <property type="entry name" value="S1"/>
    <property type="match status" value="8"/>
</dbReference>
<dbReference type="FunFam" id="2.40.50.140:FF:000155">
    <property type="entry name" value="rRNA biogenesis protein RRP5"/>
    <property type="match status" value="1"/>
</dbReference>
<accession>A0A540LGW4</accession>
<dbReference type="SUPFAM" id="SSF50249">
    <property type="entry name" value="Nucleic acid-binding proteins"/>
    <property type="match status" value="9"/>
</dbReference>
<dbReference type="InterPro" id="IPR003029">
    <property type="entry name" value="S1_domain"/>
</dbReference>
<dbReference type="FunFam" id="2.40.50.140:FF:000148">
    <property type="entry name" value="protein RRP5 homolog isoform X1"/>
    <property type="match status" value="1"/>
</dbReference>
<dbReference type="Pfam" id="PF23459">
    <property type="entry name" value="S1_RRP5"/>
    <property type="match status" value="1"/>
</dbReference>
<feature type="domain" description="S1 motif" evidence="5">
    <location>
        <begin position="470"/>
        <end position="534"/>
    </location>
</feature>
<keyword evidence="7" id="KW-1185">Reference proteome</keyword>
<protein>
    <recommendedName>
        <fullName evidence="5">S1 motif domain-containing protein</fullName>
    </recommendedName>
</protein>
<dbReference type="EMBL" id="VIEB01000588">
    <property type="protein sequence ID" value="TQD85713.1"/>
    <property type="molecule type" value="Genomic_DNA"/>
</dbReference>
<dbReference type="PANTHER" id="PTHR23270:SF10">
    <property type="entry name" value="PROTEIN RRP5 HOMOLOG"/>
    <property type="match status" value="1"/>
</dbReference>
<dbReference type="InterPro" id="IPR003107">
    <property type="entry name" value="HAT"/>
</dbReference>
<dbReference type="Pfam" id="PF24682">
    <property type="entry name" value="OB_RRP5"/>
    <property type="match status" value="1"/>
</dbReference>
<feature type="domain" description="S1 motif" evidence="5">
    <location>
        <begin position="643"/>
        <end position="718"/>
    </location>
</feature>
<feature type="domain" description="S1 motif" evidence="5">
    <location>
        <begin position="360"/>
        <end position="426"/>
    </location>
</feature>
<name>A0A540LGW4_MALBA</name>
<dbReference type="PROSITE" id="PS50126">
    <property type="entry name" value="S1"/>
    <property type="match status" value="10"/>
</dbReference>
<proteinExistence type="predicted"/>
<dbReference type="CDD" id="cd05703">
    <property type="entry name" value="S1_Rrp5_repeat_hs12_sc9"/>
    <property type="match status" value="1"/>
</dbReference>
<feature type="domain" description="S1 motif" evidence="5">
    <location>
        <begin position="1045"/>
        <end position="1116"/>
    </location>
</feature>
<dbReference type="GO" id="GO:0006364">
    <property type="term" value="P:rRNA processing"/>
    <property type="evidence" value="ECO:0007669"/>
    <property type="project" value="UniProtKB-KW"/>
</dbReference>
<dbReference type="InterPro" id="IPR057301">
    <property type="entry name" value="Rrp5_OB_4th"/>
</dbReference>
<dbReference type="Gene3D" id="2.40.50.140">
    <property type="entry name" value="Nucleic acid-binding proteins"/>
    <property type="match status" value="8"/>
</dbReference>
<dbReference type="PANTHER" id="PTHR23270">
    <property type="entry name" value="PROGRAMMED CELL DEATH PROTEIN 11 PRE-RRNA PROCESSING PROTEIN RRP5"/>
    <property type="match status" value="1"/>
</dbReference>
<dbReference type="SMART" id="SM00386">
    <property type="entry name" value="HAT"/>
    <property type="match status" value="3"/>
</dbReference>
<evidence type="ECO:0000259" key="5">
    <source>
        <dbReference type="PROSITE" id="PS50126"/>
    </source>
</evidence>
<dbReference type="GO" id="GO:0003723">
    <property type="term" value="F:RNA binding"/>
    <property type="evidence" value="ECO:0007669"/>
    <property type="project" value="TreeGrafter"/>
</dbReference>
<feature type="domain" description="S1 motif" evidence="5">
    <location>
        <begin position="289"/>
        <end position="364"/>
    </location>
</feature>